<sequence>MPTVHSQISVNFFIRAFVVGKRVVFSEAQYQLENKSALIFISSDPKCFHVGYALINAKTTALYEQVPVQINIVDLEINSPLEPEIMISNYEVAFLNAVAERFKQYQQII</sequence>
<organism evidence="1 2">
    <name type="scientific">Daphnia pulex</name>
    <name type="common">Water flea</name>
    <dbReference type="NCBI Taxonomy" id="6669"/>
    <lineage>
        <taxon>Eukaryota</taxon>
        <taxon>Metazoa</taxon>
        <taxon>Ecdysozoa</taxon>
        <taxon>Arthropoda</taxon>
        <taxon>Crustacea</taxon>
        <taxon>Branchiopoda</taxon>
        <taxon>Diplostraca</taxon>
        <taxon>Cladocera</taxon>
        <taxon>Anomopoda</taxon>
        <taxon>Daphniidae</taxon>
        <taxon>Daphnia</taxon>
    </lineage>
</organism>
<gene>
    <name evidence="1" type="ORF">DAPPUDRAFT_246892</name>
</gene>
<dbReference type="Proteomes" id="UP000000305">
    <property type="component" value="Unassembled WGS sequence"/>
</dbReference>
<dbReference type="EMBL" id="GL732559">
    <property type="protein sequence ID" value="EFX78011.1"/>
    <property type="molecule type" value="Genomic_DNA"/>
</dbReference>
<dbReference type="HOGENOM" id="CLU_2186570_0_0_1"/>
<dbReference type="InParanoid" id="E9GRD9"/>
<protein>
    <submittedName>
        <fullName evidence="1">Uncharacterized protein</fullName>
    </submittedName>
</protein>
<keyword evidence="2" id="KW-1185">Reference proteome</keyword>
<name>E9GRD9_DAPPU</name>
<accession>E9GRD9</accession>
<evidence type="ECO:0000313" key="1">
    <source>
        <dbReference type="EMBL" id="EFX78011.1"/>
    </source>
</evidence>
<proteinExistence type="predicted"/>
<dbReference type="KEGG" id="dpx:DAPPUDRAFT_246892"/>
<reference evidence="1 2" key="1">
    <citation type="journal article" date="2011" name="Science">
        <title>The ecoresponsive genome of Daphnia pulex.</title>
        <authorList>
            <person name="Colbourne J.K."/>
            <person name="Pfrender M.E."/>
            <person name="Gilbert D."/>
            <person name="Thomas W.K."/>
            <person name="Tucker A."/>
            <person name="Oakley T.H."/>
            <person name="Tokishita S."/>
            <person name="Aerts A."/>
            <person name="Arnold G.J."/>
            <person name="Basu M.K."/>
            <person name="Bauer D.J."/>
            <person name="Caceres C.E."/>
            <person name="Carmel L."/>
            <person name="Casola C."/>
            <person name="Choi J.H."/>
            <person name="Detter J.C."/>
            <person name="Dong Q."/>
            <person name="Dusheyko S."/>
            <person name="Eads B.D."/>
            <person name="Frohlich T."/>
            <person name="Geiler-Samerotte K.A."/>
            <person name="Gerlach D."/>
            <person name="Hatcher P."/>
            <person name="Jogdeo S."/>
            <person name="Krijgsveld J."/>
            <person name="Kriventseva E.V."/>
            <person name="Kultz D."/>
            <person name="Laforsch C."/>
            <person name="Lindquist E."/>
            <person name="Lopez J."/>
            <person name="Manak J.R."/>
            <person name="Muller J."/>
            <person name="Pangilinan J."/>
            <person name="Patwardhan R.P."/>
            <person name="Pitluck S."/>
            <person name="Pritham E.J."/>
            <person name="Rechtsteiner A."/>
            <person name="Rho M."/>
            <person name="Rogozin I.B."/>
            <person name="Sakarya O."/>
            <person name="Salamov A."/>
            <person name="Schaack S."/>
            <person name="Shapiro H."/>
            <person name="Shiga Y."/>
            <person name="Skalitzky C."/>
            <person name="Smith Z."/>
            <person name="Souvorov A."/>
            <person name="Sung W."/>
            <person name="Tang Z."/>
            <person name="Tsuchiya D."/>
            <person name="Tu H."/>
            <person name="Vos H."/>
            <person name="Wang M."/>
            <person name="Wolf Y.I."/>
            <person name="Yamagata H."/>
            <person name="Yamada T."/>
            <person name="Ye Y."/>
            <person name="Shaw J.R."/>
            <person name="Andrews J."/>
            <person name="Crease T.J."/>
            <person name="Tang H."/>
            <person name="Lucas S.M."/>
            <person name="Robertson H.M."/>
            <person name="Bork P."/>
            <person name="Koonin E.V."/>
            <person name="Zdobnov E.M."/>
            <person name="Grigoriev I.V."/>
            <person name="Lynch M."/>
            <person name="Boore J.L."/>
        </authorList>
    </citation>
    <scope>NUCLEOTIDE SEQUENCE [LARGE SCALE GENOMIC DNA]</scope>
</reference>
<evidence type="ECO:0000313" key="2">
    <source>
        <dbReference type="Proteomes" id="UP000000305"/>
    </source>
</evidence>
<dbReference type="AlphaFoldDB" id="E9GRD9"/>